<dbReference type="EMBL" id="AXNT01000004">
    <property type="protein sequence ID" value="KGM03791.1"/>
    <property type="molecule type" value="Genomic_DNA"/>
</dbReference>
<evidence type="ECO:0000259" key="1">
    <source>
        <dbReference type="Pfam" id="PF00561"/>
    </source>
</evidence>
<dbReference type="STRING" id="1408250.Q760_11965"/>
<dbReference type="GO" id="GO:0003824">
    <property type="term" value="F:catalytic activity"/>
    <property type="evidence" value="ECO:0007669"/>
    <property type="project" value="UniProtKB-ARBA"/>
</dbReference>
<dbReference type="InterPro" id="IPR000073">
    <property type="entry name" value="AB_hydrolase_1"/>
</dbReference>
<keyword evidence="3" id="KW-1185">Reference proteome</keyword>
<feature type="domain" description="AB hydrolase-1" evidence="1">
    <location>
        <begin position="57"/>
        <end position="153"/>
    </location>
</feature>
<accession>A0A0A0BEM2</accession>
<name>A0A0A0BEM2_9CELL</name>
<dbReference type="AlphaFoldDB" id="A0A0A0BEM2"/>
<dbReference type="InterPro" id="IPR029058">
    <property type="entry name" value="AB_hydrolase_fold"/>
</dbReference>
<comment type="caution">
    <text evidence="2">The sequence shown here is derived from an EMBL/GenBank/DDBJ whole genome shotgun (WGS) entry which is preliminary data.</text>
</comment>
<reference evidence="2 3" key="1">
    <citation type="submission" date="2013-10" db="EMBL/GenBank/DDBJ databases">
        <authorList>
            <person name="Wang G."/>
            <person name="Zhuang W."/>
        </authorList>
    </citation>
    <scope>NUCLEOTIDE SEQUENCE [LARGE SCALE GENOMIC DNA]</scope>
    <source>
        <strain evidence="2 3">DSM 20118</strain>
    </source>
</reference>
<sequence length="241" mass="26273">MHGGGTVSPSSVLGVLRKGAWWAADYAYVSWWQVAGLVRRASADDWLHPEPRVEPDVLLLPGVYETWKFMHPLARALHDRGHAVHVVDQLGFNAGAIPAAADLVAEQILAEDLRDVVIVAHSKGGLIGKTVMGRPDVGDRVAGMVAINTPFAGSPYARWIPLRSVRTFLPTDEVLTALQAQQVPNHRITSVYTRFDPHIPGGSELVGAHNVQLATPGHFRVLSDPELVPLLVEELARRVPR</sequence>
<organism evidence="2 3">
    <name type="scientific">Cellulomonas cellasea DSM 20118</name>
    <dbReference type="NCBI Taxonomy" id="1408250"/>
    <lineage>
        <taxon>Bacteria</taxon>
        <taxon>Bacillati</taxon>
        <taxon>Actinomycetota</taxon>
        <taxon>Actinomycetes</taxon>
        <taxon>Micrococcales</taxon>
        <taxon>Cellulomonadaceae</taxon>
        <taxon>Cellulomonas</taxon>
    </lineage>
</organism>
<gene>
    <name evidence="2" type="ORF">Q760_11965</name>
</gene>
<dbReference type="Proteomes" id="UP000029833">
    <property type="component" value="Unassembled WGS sequence"/>
</dbReference>
<dbReference type="Gene3D" id="3.40.50.1820">
    <property type="entry name" value="alpha/beta hydrolase"/>
    <property type="match status" value="1"/>
</dbReference>
<proteinExistence type="predicted"/>
<evidence type="ECO:0000313" key="2">
    <source>
        <dbReference type="EMBL" id="KGM03791.1"/>
    </source>
</evidence>
<dbReference type="SUPFAM" id="SSF53474">
    <property type="entry name" value="alpha/beta-Hydrolases"/>
    <property type="match status" value="1"/>
</dbReference>
<dbReference type="Pfam" id="PF00561">
    <property type="entry name" value="Abhydrolase_1"/>
    <property type="match status" value="1"/>
</dbReference>
<protein>
    <recommendedName>
        <fullName evidence="1">AB hydrolase-1 domain-containing protein</fullName>
    </recommendedName>
</protein>
<evidence type="ECO:0000313" key="3">
    <source>
        <dbReference type="Proteomes" id="UP000029833"/>
    </source>
</evidence>